<organism evidence="3 4">
    <name type="scientific">Paraburkholderia polaris</name>
    <dbReference type="NCBI Taxonomy" id="2728848"/>
    <lineage>
        <taxon>Bacteria</taxon>
        <taxon>Pseudomonadati</taxon>
        <taxon>Pseudomonadota</taxon>
        <taxon>Betaproteobacteria</taxon>
        <taxon>Burkholderiales</taxon>
        <taxon>Burkholderiaceae</taxon>
        <taxon>Paraburkholderia</taxon>
    </lineage>
</organism>
<evidence type="ECO:0000313" key="4">
    <source>
        <dbReference type="Proteomes" id="UP000544134"/>
    </source>
</evidence>
<keyword evidence="2" id="KW-0732">Signal</keyword>
<evidence type="ECO:0000256" key="2">
    <source>
        <dbReference type="SAM" id="SignalP"/>
    </source>
</evidence>
<dbReference type="Proteomes" id="UP000544134">
    <property type="component" value="Unassembled WGS sequence"/>
</dbReference>
<feature type="signal peptide" evidence="2">
    <location>
        <begin position="1"/>
        <end position="20"/>
    </location>
</feature>
<name>A0A848IKX7_9BURK</name>
<accession>A0A848IKX7</accession>
<dbReference type="AlphaFoldDB" id="A0A848IKX7"/>
<evidence type="ECO:0000256" key="1">
    <source>
        <dbReference type="SAM" id="MobiDB-lite"/>
    </source>
</evidence>
<comment type="caution">
    <text evidence="3">The sequence shown here is derived from an EMBL/GenBank/DDBJ whole genome shotgun (WGS) entry which is preliminary data.</text>
</comment>
<proteinExistence type="predicted"/>
<keyword evidence="4" id="KW-1185">Reference proteome</keyword>
<sequence>MFRFLSVGVILLAVASTGVAGEHYVEIWNPPEARQVKPPVSGKPKPGKASILARRTPKVTPRRVADPVATSLPGARAAASLPKPMTPQPTSIPRIMTPEGNVLWVNNGGVPVEVVR</sequence>
<dbReference type="EMBL" id="JABBGJ010000047">
    <property type="protein sequence ID" value="NMM02982.1"/>
    <property type="molecule type" value="Genomic_DNA"/>
</dbReference>
<reference evidence="3 4" key="1">
    <citation type="submission" date="2020-04" db="EMBL/GenBank/DDBJ databases">
        <title>Paraburkholderia sp. RP-4-7 isolated from soil.</title>
        <authorList>
            <person name="Dahal R.H."/>
        </authorList>
    </citation>
    <scope>NUCLEOTIDE SEQUENCE [LARGE SCALE GENOMIC DNA]</scope>
    <source>
        <strain evidence="3 4">RP-4-7</strain>
    </source>
</reference>
<dbReference type="RefSeq" id="WP_169489743.1">
    <property type="nucleotide sequence ID" value="NZ_JABBGJ010000047.1"/>
</dbReference>
<feature type="chain" id="PRO_5032913687" evidence="2">
    <location>
        <begin position="21"/>
        <end position="116"/>
    </location>
</feature>
<gene>
    <name evidence="3" type="ORF">HHL24_34345</name>
</gene>
<evidence type="ECO:0000313" key="3">
    <source>
        <dbReference type="EMBL" id="NMM02982.1"/>
    </source>
</evidence>
<feature type="region of interest" description="Disordered" evidence="1">
    <location>
        <begin position="36"/>
        <end position="95"/>
    </location>
</feature>
<feature type="compositionally biased region" description="Low complexity" evidence="1">
    <location>
        <begin position="36"/>
        <end position="48"/>
    </location>
</feature>
<protein>
    <submittedName>
        <fullName evidence="3">Uncharacterized protein</fullName>
    </submittedName>
</protein>